<gene>
    <name evidence="5" type="ORF">TCM_037512</name>
</gene>
<dbReference type="Gene3D" id="3.40.605.10">
    <property type="entry name" value="Aldehyde Dehydrogenase, Chain A, domain 1"/>
    <property type="match status" value="3"/>
</dbReference>
<dbReference type="InterPro" id="IPR015590">
    <property type="entry name" value="Aldehyde_DH_dom"/>
</dbReference>
<dbReference type="EMBL" id="CM001887">
    <property type="protein sequence ID" value="EOY30238.1"/>
    <property type="molecule type" value="Genomic_DNA"/>
</dbReference>
<keyword evidence="3" id="KW-0520">NAD</keyword>
<protein>
    <submittedName>
        <fullName evidence="5">Aldehyde dehydrogenase 7B4, putative</fullName>
    </submittedName>
</protein>
<dbReference type="InterPro" id="IPR016163">
    <property type="entry name" value="Ald_DH_C"/>
</dbReference>
<keyword evidence="2" id="KW-0560">Oxidoreductase</keyword>
<keyword evidence="6" id="KW-1185">Reference proteome</keyword>
<organism evidence="5 6">
    <name type="scientific">Theobroma cacao</name>
    <name type="common">Cacao</name>
    <name type="synonym">Cocoa</name>
    <dbReference type="NCBI Taxonomy" id="3641"/>
    <lineage>
        <taxon>Eukaryota</taxon>
        <taxon>Viridiplantae</taxon>
        <taxon>Streptophyta</taxon>
        <taxon>Embryophyta</taxon>
        <taxon>Tracheophyta</taxon>
        <taxon>Spermatophyta</taxon>
        <taxon>Magnoliopsida</taxon>
        <taxon>eudicotyledons</taxon>
        <taxon>Gunneridae</taxon>
        <taxon>Pentapetalae</taxon>
        <taxon>rosids</taxon>
        <taxon>malvids</taxon>
        <taxon>Malvales</taxon>
        <taxon>Malvaceae</taxon>
        <taxon>Byttnerioideae</taxon>
        <taxon>Theobroma</taxon>
    </lineage>
</organism>
<reference evidence="5 6" key="1">
    <citation type="journal article" date="2013" name="Genome Biol.">
        <title>The genome sequence of the most widely cultivated cacao type and its use to identify candidate genes regulating pod color.</title>
        <authorList>
            <person name="Motamayor J.C."/>
            <person name="Mockaitis K."/>
            <person name="Schmutz J."/>
            <person name="Haiminen N."/>
            <person name="Iii D.L."/>
            <person name="Cornejo O."/>
            <person name="Findley S.D."/>
            <person name="Zheng P."/>
            <person name="Utro F."/>
            <person name="Royaert S."/>
            <person name="Saski C."/>
            <person name="Jenkins J."/>
            <person name="Podicheti R."/>
            <person name="Zhao M."/>
            <person name="Scheffler B.E."/>
            <person name="Stack J.C."/>
            <person name="Feltus F.A."/>
            <person name="Mustiga G.M."/>
            <person name="Amores F."/>
            <person name="Phillips W."/>
            <person name="Marelli J.P."/>
            <person name="May G.D."/>
            <person name="Shapiro H."/>
            <person name="Ma J."/>
            <person name="Bustamante C.D."/>
            <person name="Schnell R.J."/>
            <person name="Main D."/>
            <person name="Gilbert D."/>
            <person name="Parida L."/>
            <person name="Kuhn D.N."/>
        </authorList>
    </citation>
    <scope>NUCLEOTIDE SEQUENCE [LARGE SCALE GENOMIC DNA]</scope>
    <source>
        <strain evidence="6">cv. Matina 1-6</strain>
    </source>
</reference>
<dbReference type="Pfam" id="PF00171">
    <property type="entry name" value="Aldedh"/>
    <property type="match status" value="2"/>
</dbReference>
<accession>A0A061GLH2</accession>
<dbReference type="InterPro" id="IPR016162">
    <property type="entry name" value="Ald_DH_N"/>
</dbReference>
<evidence type="ECO:0000256" key="3">
    <source>
        <dbReference type="ARBA" id="ARBA00023027"/>
    </source>
</evidence>
<dbReference type="Proteomes" id="UP000026915">
    <property type="component" value="Chromosome 9"/>
</dbReference>
<proteinExistence type="inferred from homology"/>
<evidence type="ECO:0000259" key="4">
    <source>
        <dbReference type="Pfam" id="PF00171"/>
    </source>
</evidence>
<dbReference type="STRING" id="3641.A0A061GLH2"/>
<dbReference type="SUPFAM" id="SSF53720">
    <property type="entry name" value="ALDH-like"/>
    <property type="match status" value="1"/>
</dbReference>
<comment type="similarity">
    <text evidence="1">Belongs to the aldehyde dehydrogenase family.</text>
</comment>
<evidence type="ECO:0000256" key="1">
    <source>
        <dbReference type="ARBA" id="ARBA00009986"/>
    </source>
</evidence>
<dbReference type="AlphaFoldDB" id="A0A061GLH2"/>
<feature type="domain" description="Aldehyde dehydrogenase" evidence="4">
    <location>
        <begin position="383"/>
        <end position="454"/>
    </location>
</feature>
<evidence type="ECO:0000313" key="5">
    <source>
        <dbReference type="EMBL" id="EOY30238.1"/>
    </source>
</evidence>
<sequence>MTLKMRKPSRANTTCLANMYRTQIGFDRKEYEFLGEIGLGPTNIGCFINGMWKASGSEVSSVNPSNNQAMAKVAEASIGDYEEGMRACSEATKTWMNINLLRLVFLTLSLSFHKTLKSYILLEIIDMCDYVVGLSRQLNGSIVHSERPEHMMFEVWNPLGIVGVITAFNFPCAVLGWNTCIALVCGNSVVWKGAPTTPLVTIAVTKLVSDVLEKNNLPGAMFTAFCGGAEIGQAIATDTRIALVSFTGSSKVGLMVQQTVSQRFGKCLLELSGNKAMIVMDDADISLAYLHESIYENVLDQLIEVYKQFRVKDPLEKGTLVGPLHALASRESFEKGIGIIKSQACILSVYSSLSLSSSVNLLVELYDLNAQADTSRERRFLLSLEEAIEMNNSVPLGLSSSIFTRRPEVIFKWIGPCGSDCGIVNVNIPTNGAEIGGAFGGEKATGGGREAGSDS</sequence>
<evidence type="ECO:0000256" key="2">
    <source>
        <dbReference type="ARBA" id="ARBA00023002"/>
    </source>
</evidence>
<evidence type="ECO:0000313" key="6">
    <source>
        <dbReference type="Proteomes" id="UP000026915"/>
    </source>
</evidence>
<dbReference type="InterPro" id="IPR016161">
    <property type="entry name" value="Ald_DH/histidinol_DH"/>
</dbReference>
<dbReference type="PANTHER" id="PTHR43521:SF1">
    <property type="entry name" value="ALPHA-AMINOADIPIC SEMIALDEHYDE DEHYDROGENASE"/>
    <property type="match status" value="1"/>
</dbReference>
<dbReference type="PANTHER" id="PTHR43521">
    <property type="entry name" value="ALPHA-AMINOADIPIC SEMIALDEHYDE DEHYDROGENASE"/>
    <property type="match status" value="1"/>
</dbReference>
<dbReference type="Gene3D" id="3.40.309.10">
    <property type="entry name" value="Aldehyde Dehydrogenase, Chain A, domain 2"/>
    <property type="match status" value="3"/>
</dbReference>
<dbReference type="HOGENOM" id="CLU_005391_1_2_1"/>
<dbReference type="Gramene" id="EOY30238">
    <property type="protein sequence ID" value="EOY30238"/>
    <property type="gene ID" value="TCM_037512"/>
</dbReference>
<dbReference type="GO" id="GO:0004029">
    <property type="term" value="F:aldehyde dehydrogenase (NAD+) activity"/>
    <property type="evidence" value="ECO:0007669"/>
    <property type="project" value="InterPro"/>
</dbReference>
<name>A0A061GLH2_THECC</name>
<dbReference type="eggNOG" id="KOG2453">
    <property type="taxonomic scope" value="Eukaryota"/>
</dbReference>
<dbReference type="InParanoid" id="A0A061GLH2"/>
<dbReference type="InterPro" id="IPR044638">
    <property type="entry name" value="ALDH7A1-like"/>
</dbReference>
<feature type="domain" description="Aldehyde dehydrogenase" evidence="4">
    <location>
        <begin position="122"/>
        <end position="288"/>
    </location>
</feature>